<proteinExistence type="predicted"/>
<gene>
    <name evidence="1" type="ORF">LCL61_00950</name>
</gene>
<keyword evidence="2" id="KW-1185">Reference proteome</keyword>
<reference evidence="1" key="1">
    <citation type="submission" date="2023-10" db="EMBL/GenBank/DDBJ databases">
        <title>Whole genome sequencing of actinobacterial strain Amycolatopsis sp. (BCA-696) identifies the underlying plant growth-promoting genes.</title>
        <authorList>
            <person name="Gandham P."/>
            <person name="Vadla N."/>
            <person name="Saji A."/>
            <person name="Srinivas V."/>
            <person name="Ruperao P."/>
            <person name="Selvanayagam S."/>
            <person name="Saxena R.K."/>
            <person name="Rathore A."/>
            <person name="Gopalakrishnan S."/>
            <person name="Thakur V."/>
        </authorList>
    </citation>
    <scope>NUCLEOTIDE SEQUENCE</scope>
    <source>
        <strain evidence="1">BCA-696</strain>
    </source>
</reference>
<evidence type="ECO:0000313" key="2">
    <source>
        <dbReference type="Proteomes" id="UP001456344"/>
    </source>
</evidence>
<sequence>MSSSARPEEPTGRHGAWRTRATGPITRDWVDFGSSNVPKSTQCPANGLGAVAVLAVLHADVEGTGVELVSRHQGQVLTHVWGYDSAPGRTSP</sequence>
<accession>A0ACD5B443</accession>
<organism evidence="1 2">
    <name type="scientific">Amycolatopsis coloradensis</name>
    <dbReference type="NCBI Taxonomy" id="76021"/>
    <lineage>
        <taxon>Bacteria</taxon>
        <taxon>Bacillati</taxon>
        <taxon>Actinomycetota</taxon>
        <taxon>Actinomycetes</taxon>
        <taxon>Pseudonocardiales</taxon>
        <taxon>Pseudonocardiaceae</taxon>
        <taxon>Amycolatopsis</taxon>
    </lineage>
</organism>
<name>A0ACD5B443_9PSEU</name>
<dbReference type="Proteomes" id="UP001456344">
    <property type="component" value="Chromosome"/>
</dbReference>
<protein>
    <submittedName>
        <fullName evidence="1">Uncharacterized protein</fullName>
    </submittedName>
</protein>
<dbReference type="EMBL" id="CP150484">
    <property type="protein sequence ID" value="WYW14111.1"/>
    <property type="molecule type" value="Genomic_DNA"/>
</dbReference>
<evidence type="ECO:0000313" key="1">
    <source>
        <dbReference type="EMBL" id="WYW14111.1"/>
    </source>
</evidence>